<dbReference type="InterPro" id="IPR002575">
    <property type="entry name" value="Aminoglycoside_PTrfase"/>
</dbReference>
<dbReference type="InParanoid" id="A0A1J7J5Y3"/>
<dbReference type="Proteomes" id="UP000182658">
    <property type="component" value="Unassembled WGS sequence"/>
</dbReference>
<dbReference type="Pfam" id="PF01636">
    <property type="entry name" value="APH"/>
    <property type="match status" value="1"/>
</dbReference>
<dbReference type="InterPro" id="IPR011009">
    <property type="entry name" value="Kinase-like_dom_sf"/>
</dbReference>
<dbReference type="PANTHER" id="PTHR21310">
    <property type="entry name" value="AMINOGLYCOSIDE PHOSPHOTRANSFERASE-RELATED-RELATED"/>
    <property type="match status" value="1"/>
</dbReference>
<sequence>MATPTESTPINAGFLIKVWVRFVYKVLSQRQVRRWRKDPGRVIFVSSKLCIKATPFTRLAEAHAMRFISQNTSIPVPKVYSAFEHKGRTFILMERIEGEMLSSGWVQRPDTSKARILSQLKAITEQLREIPPQDIRGVADVTGGPVYDQRLPKKDLWGPFPTIDAFHKELRFGHEIEDFNEHQLSHLPGLPDLVAFHRQPWPRPAFTHGDLSSLNILVRGDDVVGIIDWETAGWMPPYWEYTSAWHVNPQNMFWQEEIDKFITPHPQALEMEIIRRKYYGDF</sequence>
<evidence type="ECO:0000259" key="1">
    <source>
        <dbReference type="Pfam" id="PF01636"/>
    </source>
</evidence>
<dbReference type="GO" id="GO:0016301">
    <property type="term" value="F:kinase activity"/>
    <property type="evidence" value="ECO:0007669"/>
    <property type="project" value="UniProtKB-KW"/>
</dbReference>
<dbReference type="PANTHER" id="PTHR21310:SF55">
    <property type="entry name" value="AMINOGLYCOSIDE PHOSPHOTRANSFERASE DOMAIN-CONTAINING PROTEIN"/>
    <property type="match status" value="1"/>
</dbReference>
<evidence type="ECO:0000313" key="2">
    <source>
        <dbReference type="EMBL" id="OIW34885.1"/>
    </source>
</evidence>
<protein>
    <submittedName>
        <fullName evidence="2">Kinase-like protein</fullName>
    </submittedName>
</protein>
<keyword evidence="2" id="KW-0418">Kinase</keyword>
<dbReference type="OrthoDB" id="8300194at2759"/>
<evidence type="ECO:0000313" key="3">
    <source>
        <dbReference type="Proteomes" id="UP000182658"/>
    </source>
</evidence>
<dbReference type="STRING" id="1408157.A0A1J7J5Y3"/>
<name>A0A1J7J5Y3_9PEZI</name>
<accession>A0A1J7J5Y3</accession>
<keyword evidence="3" id="KW-1185">Reference proteome</keyword>
<gene>
    <name evidence="2" type="ORF">CONLIGDRAFT_29737</name>
</gene>
<dbReference type="Gene3D" id="3.90.1200.10">
    <property type="match status" value="1"/>
</dbReference>
<feature type="domain" description="Aminoglycoside phosphotransferase" evidence="1">
    <location>
        <begin position="57"/>
        <end position="255"/>
    </location>
</feature>
<dbReference type="EMBL" id="KV875093">
    <property type="protein sequence ID" value="OIW34885.1"/>
    <property type="molecule type" value="Genomic_DNA"/>
</dbReference>
<dbReference type="CDD" id="cd05120">
    <property type="entry name" value="APH_ChoK_like"/>
    <property type="match status" value="1"/>
</dbReference>
<dbReference type="InterPro" id="IPR051678">
    <property type="entry name" value="AGP_Transferase"/>
</dbReference>
<keyword evidence="2" id="KW-0808">Transferase</keyword>
<proteinExistence type="predicted"/>
<dbReference type="AlphaFoldDB" id="A0A1J7J5Y3"/>
<reference evidence="2 3" key="1">
    <citation type="submission" date="2016-10" db="EMBL/GenBank/DDBJ databases">
        <title>Draft genome sequence of Coniochaeta ligniaria NRRL30616, a lignocellulolytic fungus for bioabatement of inhibitors in plant biomass hydrolysates.</title>
        <authorList>
            <consortium name="DOE Joint Genome Institute"/>
            <person name="Jimenez D.J."/>
            <person name="Hector R.E."/>
            <person name="Riley R."/>
            <person name="Sun H."/>
            <person name="Grigoriev I.V."/>
            <person name="Van Elsas J.D."/>
            <person name="Nichols N.N."/>
        </authorList>
    </citation>
    <scope>NUCLEOTIDE SEQUENCE [LARGE SCALE GENOMIC DNA]</scope>
    <source>
        <strain evidence="2 3">NRRL 30616</strain>
    </source>
</reference>
<organism evidence="2 3">
    <name type="scientific">Coniochaeta ligniaria NRRL 30616</name>
    <dbReference type="NCBI Taxonomy" id="1408157"/>
    <lineage>
        <taxon>Eukaryota</taxon>
        <taxon>Fungi</taxon>
        <taxon>Dikarya</taxon>
        <taxon>Ascomycota</taxon>
        <taxon>Pezizomycotina</taxon>
        <taxon>Sordariomycetes</taxon>
        <taxon>Sordariomycetidae</taxon>
        <taxon>Coniochaetales</taxon>
        <taxon>Coniochaetaceae</taxon>
        <taxon>Coniochaeta</taxon>
    </lineage>
</organism>
<dbReference type="SUPFAM" id="SSF56112">
    <property type="entry name" value="Protein kinase-like (PK-like)"/>
    <property type="match status" value="1"/>
</dbReference>